<dbReference type="SMART" id="SM00304">
    <property type="entry name" value="HAMP"/>
    <property type="match status" value="1"/>
</dbReference>
<evidence type="ECO:0000256" key="2">
    <source>
        <dbReference type="ARBA" id="ARBA00022475"/>
    </source>
</evidence>
<dbReference type="Gene3D" id="6.10.340.10">
    <property type="match status" value="1"/>
</dbReference>
<evidence type="ECO:0000256" key="7">
    <source>
        <dbReference type="SAM" id="Phobius"/>
    </source>
</evidence>
<keyword evidence="4 6" id="KW-0807">Transducer</keyword>
<dbReference type="PROSITE" id="PS50885">
    <property type="entry name" value="HAMP"/>
    <property type="match status" value="1"/>
</dbReference>
<accession>A0ABY4EVS9</accession>
<evidence type="ECO:0000313" key="10">
    <source>
        <dbReference type="EMBL" id="UOQ48328.1"/>
    </source>
</evidence>
<evidence type="ECO:0000256" key="4">
    <source>
        <dbReference type="ARBA" id="ARBA00023224"/>
    </source>
</evidence>
<dbReference type="Pfam" id="PF00672">
    <property type="entry name" value="HAMP"/>
    <property type="match status" value="1"/>
</dbReference>
<dbReference type="PROSITE" id="PS50111">
    <property type="entry name" value="CHEMOTAXIS_TRANSDUC_2"/>
    <property type="match status" value="1"/>
</dbReference>
<dbReference type="PANTHER" id="PTHR32089">
    <property type="entry name" value="METHYL-ACCEPTING CHEMOTAXIS PROTEIN MCPB"/>
    <property type="match status" value="1"/>
</dbReference>
<keyword evidence="7" id="KW-0812">Transmembrane</keyword>
<feature type="domain" description="Methyl-accepting transducer" evidence="8">
    <location>
        <begin position="294"/>
        <end position="544"/>
    </location>
</feature>
<feature type="transmembrane region" description="Helical" evidence="7">
    <location>
        <begin position="28"/>
        <end position="50"/>
    </location>
</feature>
<dbReference type="Pfam" id="PF00015">
    <property type="entry name" value="MCPsignal"/>
    <property type="match status" value="1"/>
</dbReference>
<sequence length="580" mass="63437">MMKKKVSTKTKRQSHRFQLKNLKIGKKYGLIQTIILLLFLGATIYVSMLLQTLNSNMDVMRDEGDRVATVTELDALIREKGEKIYEYMYQPDKSIVDAFAEVDAQTLELRESLISSMDTAEELELFNTISEMDDLISENFHKIVDYHNEGSDNNARIYADQAGYYQSITVENIAKLKKIADQTQEAAIQNVNEDKEEVLFTLIKSFAVAFIVGVVLFIIMNRHITRSIQQVISLSNQIAEGDLRAATVTYDGKDEIGQLAQSVNRLGDNLRQIVSKVVTVSDTVSQQSDVLSHSAGGVKSGTEQIASTMQELASGSETQANHAGNVSAKMNDFSLKVQGANENGRNIESSSAGVLTMTTDGQHMMELSVQQMDRVHSIVQASVEKVRGLDVQTKEISQLVAVIKDIAEQTNLLALNAAIESARAGEHGKGFAVVADEVRKLAEQVAHSVTDITTIVNTIQTESSSVTNALEEGYREVTTGSDQIKQTGATFEQINLAVSEMVENIRTVTTNLAEMTSSSEEINIAVEEIASISEESAAGVEETSAAAQQASSAMEEVSINSKDLSLLAEELNEAVKQFKL</sequence>
<evidence type="ECO:0000256" key="1">
    <source>
        <dbReference type="ARBA" id="ARBA00004236"/>
    </source>
</evidence>
<dbReference type="CDD" id="cd06225">
    <property type="entry name" value="HAMP"/>
    <property type="match status" value="1"/>
</dbReference>
<feature type="transmembrane region" description="Helical" evidence="7">
    <location>
        <begin position="198"/>
        <end position="219"/>
    </location>
</feature>
<reference evidence="10 11" key="1">
    <citation type="submission" date="2022-04" db="EMBL/GenBank/DDBJ databases">
        <title>Gracilibacillus sp. isolated from saltern.</title>
        <authorList>
            <person name="Won M."/>
            <person name="Lee C.-M."/>
            <person name="Woen H.-Y."/>
            <person name="Kwon S.-W."/>
        </authorList>
    </citation>
    <scope>NUCLEOTIDE SEQUENCE [LARGE SCALE GENOMIC DNA]</scope>
    <source>
        <strain evidence="10 11">SSWR10-1</strain>
    </source>
</reference>
<gene>
    <name evidence="10" type="ORF">MUN88_20185</name>
</gene>
<evidence type="ECO:0000256" key="5">
    <source>
        <dbReference type="ARBA" id="ARBA00029447"/>
    </source>
</evidence>
<evidence type="ECO:0000259" key="9">
    <source>
        <dbReference type="PROSITE" id="PS50885"/>
    </source>
</evidence>
<comment type="subcellular location">
    <subcellularLocation>
        <location evidence="1">Cell membrane</location>
    </subcellularLocation>
</comment>
<dbReference type="Proteomes" id="UP000831782">
    <property type="component" value="Chromosome"/>
</dbReference>
<keyword evidence="2" id="KW-1003">Cell membrane</keyword>
<dbReference type="SMART" id="SM00283">
    <property type="entry name" value="MA"/>
    <property type="match status" value="1"/>
</dbReference>
<dbReference type="EMBL" id="CP095072">
    <property type="protein sequence ID" value="UOQ48328.1"/>
    <property type="molecule type" value="Genomic_DNA"/>
</dbReference>
<keyword evidence="3 7" id="KW-0472">Membrane</keyword>
<dbReference type="CDD" id="cd11386">
    <property type="entry name" value="MCP_signal"/>
    <property type="match status" value="1"/>
</dbReference>
<evidence type="ECO:0000313" key="11">
    <source>
        <dbReference type="Proteomes" id="UP000831782"/>
    </source>
</evidence>
<dbReference type="InterPro" id="IPR003660">
    <property type="entry name" value="HAMP_dom"/>
</dbReference>
<keyword evidence="7" id="KW-1133">Transmembrane helix</keyword>
<evidence type="ECO:0000256" key="3">
    <source>
        <dbReference type="ARBA" id="ARBA00023136"/>
    </source>
</evidence>
<dbReference type="InterPro" id="IPR004089">
    <property type="entry name" value="MCPsignal_dom"/>
</dbReference>
<protein>
    <submittedName>
        <fullName evidence="10">Methyl-accepting chemotaxis protein</fullName>
    </submittedName>
</protein>
<dbReference type="SUPFAM" id="SSF58104">
    <property type="entry name" value="Methyl-accepting chemotaxis protein (MCP) signaling domain"/>
    <property type="match status" value="1"/>
</dbReference>
<dbReference type="PANTHER" id="PTHR32089:SF114">
    <property type="entry name" value="METHYL-ACCEPTING CHEMOTAXIS PROTEIN MCPB"/>
    <property type="match status" value="1"/>
</dbReference>
<organism evidence="10 11">
    <name type="scientific">Gracilibacillus caseinilyticus</name>
    <dbReference type="NCBI Taxonomy" id="2932256"/>
    <lineage>
        <taxon>Bacteria</taxon>
        <taxon>Bacillati</taxon>
        <taxon>Bacillota</taxon>
        <taxon>Bacilli</taxon>
        <taxon>Bacillales</taxon>
        <taxon>Bacillaceae</taxon>
        <taxon>Gracilibacillus</taxon>
    </lineage>
</organism>
<evidence type="ECO:0000259" key="8">
    <source>
        <dbReference type="PROSITE" id="PS50111"/>
    </source>
</evidence>
<dbReference type="RefSeq" id="WP_244718687.1">
    <property type="nucleotide sequence ID" value="NZ_CP095072.1"/>
</dbReference>
<keyword evidence="11" id="KW-1185">Reference proteome</keyword>
<proteinExistence type="inferred from homology"/>
<dbReference type="Gene3D" id="1.10.287.950">
    <property type="entry name" value="Methyl-accepting chemotaxis protein"/>
    <property type="match status" value="1"/>
</dbReference>
<evidence type="ECO:0000256" key="6">
    <source>
        <dbReference type="PROSITE-ProRule" id="PRU00284"/>
    </source>
</evidence>
<comment type="similarity">
    <text evidence="5">Belongs to the methyl-accepting chemotaxis (MCP) protein family.</text>
</comment>
<feature type="domain" description="HAMP" evidence="9">
    <location>
        <begin position="222"/>
        <end position="275"/>
    </location>
</feature>
<name>A0ABY4EVS9_9BACI</name>